<gene>
    <name evidence="2" type="ORF">FXB40_41355</name>
</gene>
<dbReference type="OrthoDB" id="9800596at2"/>
<reference evidence="2 3" key="1">
    <citation type="submission" date="2019-08" db="EMBL/GenBank/DDBJ databases">
        <title>Bradyrhizobium hipponensis sp. nov., a rhizobium isolated from a Lupinus angustifolius root nodule in Tunisia.</title>
        <authorList>
            <person name="Off K."/>
            <person name="Rejili M."/>
            <person name="Mars M."/>
            <person name="Brachmann A."/>
            <person name="Marin M."/>
        </authorList>
    </citation>
    <scope>NUCLEOTIDE SEQUENCE [LARGE SCALE GENOMIC DNA]</scope>
    <source>
        <strain evidence="2 3">CTAW71</strain>
    </source>
</reference>
<organism evidence="2 3">
    <name type="scientific">Bradyrhizobium rifense</name>
    <dbReference type="NCBI Taxonomy" id="515499"/>
    <lineage>
        <taxon>Bacteria</taxon>
        <taxon>Pseudomonadati</taxon>
        <taxon>Pseudomonadota</taxon>
        <taxon>Alphaproteobacteria</taxon>
        <taxon>Hyphomicrobiales</taxon>
        <taxon>Nitrobacteraceae</taxon>
        <taxon>Bradyrhizobium</taxon>
    </lineage>
</organism>
<dbReference type="EMBL" id="VSSS01000078">
    <property type="protein sequence ID" value="TYL86648.1"/>
    <property type="molecule type" value="Genomic_DNA"/>
</dbReference>
<comment type="caution">
    <text evidence="2">The sequence shown here is derived from an EMBL/GenBank/DDBJ whole genome shotgun (WGS) entry which is preliminary data.</text>
</comment>
<keyword evidence="3" id="KW-1185">Reference proteome</keyword>
<name>A0A5D3K0Q6_9BRAD</name>
<dbReference type="RefSeq" id="WP_148778017.1">
    <property type="nucleotide sequence ID" value="NZ_VSSS01000078.1"/>
</dbReference>
<feature type="compositionally biased region" description="Basic and acidic residues" evidence="1">
    <location>
        <begin position="178"/>
        <end position="194"/>
    </location>
</feature>
<accession>A0A5D3K0Q6</accession>
<evidence type="ECO:0000313" key="2">
    <source>
        <dbReference type="EMBL" id="TYL86648.1"/>
    </source>
</evidence>
<proteinExistence type="predicted"/>
<dbReference type="AlphaFoldDB" id="A0A5D3K0Q6"/>
<dbReference type="Proteomes" id="UP000324758">
    <property type="component" value="Unassembled WGS sequence"/>
</dbReference>
<evidence type="ECO:0000313" key="3">
    <source>
        <dbReference type="Proteomes" id="UP000324758"/>
    </source>
</evidence>
<evidence type="ECO:0000256" key="1">
    <source>
        <dbReference type="SAM" id="MobiDB-lite"/>
    </source>
</evidence>
<protein>
    <submittedName>
        <fullName evidence="2">Uncharacterized protein</fullName>
    </submittedName>
</protein>
<feature type="region of interest" description="Disordered" evidence="1">
    <location>
        <begin position="177"/>
        <end position="249"/>
    </location>
</feature>
<sequence length="249" mass="27175">MHPETKKGGDRRSKSQVGISKAEAFVADAAAKSGRSRTAVARAEALGADLDRVSRRRVPIVRKWKERPVAFGVVVRGDGFARSCSIGDGPLHLGGTRLGARGAPEIDLHEQLPPEARLICSVLKEFDPNLRIRKIQVRSQWSGRAAVPPALAEIDENLMRADLMAAERAKVLKARKKAYQDAHPETKRGGDRKSKAITATNCRTPFTADTAAKTGRSRKSVERDLRGLLPSPRCPARQRGFFGQPTGPF</sequence>